<feature type="domain" description="YDG" evidence="2">
    <location>
        <begin position="2839"/>
        <end position="2921"/>
    </location>
</feature>
<evidence type="ECO:0000313" key="3">
    <source>
        <dbReference type="EMBL" id="QEL17930.1"/>
    </source>
</evidence>
<feature type="domain" description="YDG" evidence="2">
    <location>
        <begin position="3373"/>
        <end position="3456"/>
    </location>
</feature>
<feature type="domain" description="YDG" evidence="2">
    <location>
        <begin position="3550"/>
        <end position="3632"/>
    </location>
</feature>
<dbReference type="KEGG" id="lrs:PX52LOC_04943"/>
<evidence type="ECO:0000313" key="4">
    <source>
        <dbReference type="Proteomes" id="UP000324974"/>
    </source>
</evidence>
<feature type="domain" description="YDG" evidence="2">
    <location>
        <begin position="2573"/>
        <end position="2656"/>
    </location>
</feature>
<feature type="domain" description="YDG" evidence="2">
    <location>
        <begin position="2927"/>
        <end position="3010"/>
    </location>
</feature>
<dbReference type="Proteomes" id="UP000324974">
    <property type="component" value="Chromosome"/>
</dbReference>
<dbReference type="OrthoDB" id="290388at2"/>
<accession>A0A5C1AGH4</accession>
<gene>
    <name evidence="3" type="ORF">PX52LOC_04943</name>
</gene>
<reference evidence="4" key="1">
    <citation type="submission" date="2019-08" db="EMBL/GenBank/DDBJ databases">
        <title>Limnoglobus roseus gen. nov., sp. nov., a novel freshwater planctomycete with a giant genome from the family Gemmataceae.</title>
        <authorList>
            <person name="Kulichevskaya I.S."/>
            <person name="Naumoff D.G."/>
            <person name="Miroshnikov K."/>
            <person name="Ivanova A."/>
            <person name="Philippov D.A."/>
            <person name="Hakobyan A."/>
            <person name="Rijpstra I.C."/>
            <person name="Sinninghe Damste J.S."/>
            <person name="Liesack W."/>
            <person name="Dedysh S.N."/>
        </authorList>
    </citation>
    <scope>NUCLEOTIDE SEQUENCE [LARGE SCALE GENOMIC DNA]</scope>
    <source>
        <strain evidence="4">PX52</strain>
    </source>
</reference>
<dbReference type="Pfam" id="PF18657">
    <property type="entry name" value="YDG"/>
    <property type="match status" value="19"/>
</dbReference>
<feature type="domain" description="YDG" evidence="2">
    <location>
        <begin position="2662"/>
        <end position="2744"/>
    </location>
</feature>
<dbReference type="InterPro" id="IPR041248">
    <property type="entry name" value="YDG"/>
</dbReference>
<feature type="domain" description="YDG" evidence="2">
    <location>
        <begin position="2129"/>
        <end position="2213"/>
    </location>
</feature>
<dbReference type="RefSeq" id="WP_149112480.1">
    <property type="nucleotide sequence ID" value="NZ_CP042425.1"/>
</dbReference>
<feature type="domain" description="YDG" evidence="2">
    <location>
        <begin position="3639"/>
        <end position="3711"/>
    </location>
</feature>
<feature type="domain" description="YDG" evidence="2">
    <location>
        <begin position="2749"/>
        <end position="2832"/>
    </location>
</feature>
<feature type="domain" description="YDG" evidence="2">
    <location>
        <begin position="2395"/>
        <end position="2478"/>
    </location>
</feature>
<sequence>MRPFWLRSIFDNKSTRRPLARKSLPQLRIENLEPRDVPAVIDLTGGVLTYTAGAGVNNSASVSISGGNFVVTDAGETIDPSGVSGATVNNPNSINVPTAGVTSVVLNLGDGTDAIATAGAVVADQTLTISNTGTSLSIGGPVRTAPPATNPASTGNIVITGTNQVSLTNGAQIGGTVTSAGNVAPTSTYTIANQTTGTVSISANTDGTGTEGFNQGGGWIITNNTTAAAAAVTVGGTGDATIGLAAVGSTTASSAKYTVTANGGNILWSSDSALGGSFATNNSYRGLANGGTAITAAIKANALVLTTSGGGSVGSDTRPIQTVAPVSGSTANLTAGGGGAYLVDWGTPLTLSGATATGSGDIRVVTANVGGHNLIVAGNVKTATGNIYLASDDNLAVNAGVTIGGSGFSGTVWMQANRDQGTAGQTFTMNTTAAIVTSNTTNTVTANRTPATQAVYLDISGDTGTPSALTVGNITVGNGGRIVIDAIPNGVVNEAGKIVMAAATNVLSAGTTGTIDLNAAITAATVADVIGTSAIPVKVAGGNVVVGANFGNAYVTGTAATGFAATGTATVTQTTTGGSLNFSTTAGVLTVSGPITNAVSGVVNLTSTAAGGGVNIAALVGSATTGLVTINAGTNPATLASTLTLFPTSKIAVTAAGGGLVVGANGVVVGSGVTTNALPLTVQSGGVVSPADVSVTGTLTIGNLAVGTGGILRIDLNTPASFDVANVNGTVNVTGGTLQMFANGTLSVNDSFVIVNNDGTGDAVTGQFVGGTTVSAVNDPRYVFTINYAGGDGNDIVATVSSIVTTSLLDVTSGGVALFASGNGLDNNLAVTQSGGTYSVTDTSGPIALSAAAVAAGWSGNNTTTVSGPTAGITGLTFSLNSGADTLNAVDAGAVPLAINGVGTIAVAGTVASTASIAIGGVTNITGSGTGLLQAPTLNLTAPNGVGTTGQRVGTKAATIIATVGAGGLFLAEADGADVTATATGVGNVDISNTTGTLNVAGATSTVAGNIALSSGDAVTLSANLNAGSGTITIAANTDGAGSQGYDQKAASITTTNTTAAGVSIIVNTAGGGTGNAVIGQGSIGSNTGGGYTVAANGGSVLWTADPAYAAFDASFTGLLNGGSNTETLKAFAYNFTTGAAGSVGTDARPLQLDNYGTNGTPAAVANLTGTTGSGGFYAVGWDAAGSHDLTTGVITAQGAGGIRVATGNAGGHNLYAIGNISTGSGTIYLAADDVLGIGPNVTIGGAGFSGTVWLQANRDQGTAGQAFTMDATSAVVTSNTTNTVTANRTPATQAVYLDISGDQGTPSALTVGSLTAGDGGRIVVNAIPNGIALEAGRIIAAAAANVLNAGPTGTVELIAGITTPAAGDAVGTTGTTPLPVRVAGGNVVVNTNYGNVLLASDAAASVTVSETAVISGQTAGPPMINLTTTAGALTVATPLGNVSGGTVSLTGAAGVVLNAQLGNAATGAIAVNGPLSGSGNIVLGTGGLTVTQDTDSTFGGSIAGSQSFVKAGIGTLALTAANAYGNTSVSAGRLYVSNAATAGALTVADGATFGGAATVGATGVAGTLQPGGPGTGTAVLNTGDVSFGASGARVLAVDLNGTGYDQVNVVGSVDLTGATLTPTLGSGYKPALNTKFAIISNDGTDAVTGTFAGLAEGATFVLDGRTYTISYVGGDGNDVTLTVTQIAGAAPINTVPGPQSGFEDTDLVFSTANGNLISVADAGLSTPIKITITATHGVLTLSGTAGLSFTTGDGTADPAMTFTGSLASVNTALAGLRFTPDSNYNGTAAVSITSDDLGAFGAAQTDSDSVAVTLAAVNDVPSFTLPTTNVPLPANPGAQTLTGFVTGISAGPTDEAGQTLTFLVSNDNAGLFSVAPTISANGTLTFTVAAGASGTATVTVRLMDNGGTANSGVDTSAAQTFTIMVAAPTATTTAVTGNAGASAVYGTAITYTATVTAAGGTVSPTAGSVSFFDNGVLLGTATTIFSSGSGFATFTYTSMPTQLQVNGGAAHVITATYTPGSGFATSMSSGAGNFSQAITPASLTIVGLSGNNKTYDATTAATLNTVGAMLTGVFSGDTVSLVSSGATGTFANKNVGTGIAITLGGLSLSGTAAGNYVLTLPAITADITPASLTVGGVTAGNKVYDTTTTASIDTAGAMLIGVVSGDMVSLMTSGATGSFVTKNAGTNVLVTVGGVSIGGADAGNYVLGQPTTTATITPAMLTVMGVTANGKVYDATTTATLNTSGANLTGVLGSDDVGLNSVGTGTFATKNVGTGIVVTVNGLNLTGTDAGNYSLNQPTTTATITAAMLTVSGITAGNKVYDATTAAALDKTGAMLVGVFGGDMVTLMTSGATGAFSSKNVANGIGVTISGLTIGGTDSGNYVLTQPATMANITPATLTVTGVTAGDKVYDATTNAVVNASGAVLAGVLGSDTVSLDKTMPTGTFATKNVGSNIAVTVGGLAIGDTDAGNYVLTQPTTMANITPATLTVNNVTASDKVYDATTAASVNASGAVLVGVLGADTVGLVSSAVAGSFANKNAGTGIMVTVAGLTLDGTDAGNYVLTQPTTMANITPATLTANGVMASDKVYDATTTASITTGGASLGGVFAGDMVTILSSGAMGTFANKNVGTGVMVTVSGLSLGGTNAGNYVLTQPTTSANITPASLTVTGATASDKVYDATTTATINFSGTISGVLGSDNVSLNSGATGTFANKNVGTGIMVTVNGLTLSGTDAGNYVLTPTTTSASITPASLTVMNVTASDKVYDATTAASVNTGGAVLSGVLGADTVGLVSSAVAGSFANKNAGTGIMVTVAGLSLDGTDAGNYVLTQPTTMANIIPATLTITGVTAANKVYDATTAAAVNATTAVLSGVLGGDNISLLSGGATGVFVTKNAGTGITVAVSGLSLGGTDAVNYVLTQPTAMANITPRTLTVTGVTAGNKVYDATTAASVNAGGAVLSGVLGSDNVILAGSGATGTFASKNVGTGIAVTVAGLAIGGGDVGNYVLTQPTAPADITPATLTVTGVAAGNKVYDATTAAAINATGAILVGVFTGDAVTVSTGGATGVFVSKNVGASVAVAVSGLTIAGSDASNYVLTQPITTASITPKAVTVTGVTAGNKVYDATTAAPVNAGTAALSGVLGGDNVTLASGTATGTFATKNVGTGIAVTVLGLGLNGADAGNYSLTPPTAAANITPKVLTATGVTAADKVYDATTTATLTTGGAGLVGAFAGDAVGLVTSGATGSFATKNVGANIAVTLSGFGLNGADAGNYTLTPPTAAASIAPKALTVAGVTAGDKVYDGTTAANVGTGGATLTGVLGGDAITLNSTGATGAFVTKTAGTNRAVVVSGLTVGGADAGNYTLTPPTAAASIAPKALTVAGVTAGDKVYDGTTAANVGTGGATLTGTVAGDSVALNGGAATGTFATKNVGANVPVAIAGLGLTGADAGNYIVAQPTAVATITPRAITATGVTAADKVYDGTTAAAIGVGGVALSGVVSGDTVALAASGATGTFASRNAGANVSVTVNGLGLAGADRGNYTLTQPTAVATITPRSVALTGVAVADKEYDGTTAATLNTTGAVLAGTVAGDTVAVATATATGSFTTRNASTGIPVAMSGLTLTGVDASNYSLAVPTVAGRITPRAITVTAVANSRPFDGTTAAESIPVVTTGSLVTGDTATFNETYDTPAIGTGKTLTPAGEISDGNGGGNYAITFVPVAAGEIVQRFLAPAVTAVATGNGVIVLNADGSVRAMPRTIGTSFGGGVRPAVGDVNNDGVPDTVVGSGPGRATLVQIFDGTTGDEVASFQPFEASFTGGVFVTLGDLDGDGKADIIVTPDEGGGPRVTVYSGADRRVMANFFGIDDPNFRGGARAAVGDINGDGRLDLLVAAGFGGGPRVAGYDGASVLTGTPVHLFADFFVFEQSLRNGVYIASGDIDGDGFSDLIFGGGPGGGPRVYALSGQSVLQTGGESASVLANFFAGDPTNRGGVPIAVKDLDRDAKADLLTGSGPGAAGRVTAYAGANLSPTGTPEELFSTEVPQEYLGGVFVG</sequence>
<feature type="domain" description="YDG" evidence="2">
    <location>
        <begin position="2484"/>
        <end position="2567"/>
    </location>
</feature>
<dbReference type="EMBL" id="CP042425">
    <property type="protein sequence ID" value="QEL17930.1"/>
    <property type="molecule type" value="Genomic_DNA"/>
</dbReference>
<feature type="domain" description="YDG" evidence="2">
    <location>
        <begin position="3105"/>
        <end position="3188"/>
    </location>
</feature>
<dbReference type="Pfam" id="PF13517">
    <property type="entry name" value="FG-GAP_3"/>
    <property type="match status" value="1"/>
</dbReference>
<feature type="domain" description="YDG" evidence="2">
    <location>
        <begin position="3194"/>
        <end position="3277"/>
    </location>
</feature>
<dbReference type="InterPro" id="IPR028994">
    <property type="entry name" value="Integrin_alpha_N"/>
</dbReference>
<feature type="domain" description="YDG" evidence="2">
    <location>
        <begin position="2040"/>
        <end position="2120"/>
    </location>
</feature>
<feature type="domain" description="YDG" evidence="2">
    <location>
        <begin position="2307"/>
        <end position="2389"/>
    </location>
</feature>
<feature type="domain" description="YDG" evidence="2">
    <location>
        <begin position="3284"/>
        <end position="3366"/>
    </location>
</feature>
<feature type="domain" description="YDG" evidence="2">
    <location>
        <begin position="3016"/>
        <end position="3098"/>
    </location>
</feature>
<evidence type="ECO:0000259" key="2">
    <source>
        <dbReference type="Pfam" id="PF18657"/>
    </source>
</evidence>
<proteinExistence type="predicted"/>
<dbReference type="InterPro" id="IPR013517">
    <property type="entry name" value="FG-GAP"/>
</dbReference>
<evidence type="ECO:0000256" key="1">
    <source>
        <dbReference type="ARBA" id="ARBA00022729"/>
    </source>
</evidence>
<name>A0A5C1AGH4_9BACT</name>
<keyword evidence="1" id="KW-0732">Signal</keyword>
<feature type="domain" description="YDG" evidence="2">
    <location>
        <begin position="3461"/>
        <end position="3544"/>
    </location>
</feature>
<protein>
    <submittedName>
        <fullName evidence="3">Beta-propeller repeat protein</fullName>
    </submittedName>
</protein>
<dbReference type="SUPFAM" id="SSF69318">
    <property type="entry name" value="Integrin alpha N-terminal domain"/>
    <property type="match status" value="1"/>
</dbReference>
<feature type="domain" description="YDG" evidence="2">
    <location>
        <begin position="2218"/>
        <end position="2301"/>
    </location>
</feature>
<organism evidence="3 4">
    <name type="scientific">Limnoglobus roseus</name>
    <dbReference type="NCBI Taxonomy" id="2598579"/>
    <lineage>
        <taxon>Bacteria</taxon>
        <taxon>Pseudomonadati</taxon>
        <taxon>Planctomycetota</taxon>
        <taxon>Planctomycetia</taxon>
        <taxon>Gemmatales</taxon>
        <taxon>Gemmataceae</taxon>
        <taxon>Limnoglobus</taxon>
    </lineage>
</organism>
<keyword evidence="4" id="KW-1185">Reference proteome</keyword>